<evidence type="ECO:0000256" key="2">
    <source>
        <dbReference type="ARBA" id="ARBA00022980"/>
    </source>
</evidence>
<reference evidence="6 7" key="1">
    <citation type="journal article" date="2016" name="Nat. Commun.">
        <title>Thousands of microbial genomes shed light on interconnected biogeochemical processes in an aquifer system.</title>
        <authorList>
            <person name="Anantharaman K."/>
            <person name="Brown C.T."/>
            <person name="Hug L.A."/>
            <person name="Sharon I."/>
            <person name="Castelle C.J."/>
            <person name="Probst A.J."/>
            <person name="Thomas B.C."/>
            <person name="Singh A."/>
            <person name="Wilkins M.J."/>
            <person name="Karaoz U."/>
            <person name="Brodie E.L."/>
            <person name="Williams K.H."/>
            <person name="Hubbard S.S."/>
            <person name="Banfield J.F."/>
        </authorList>
    </citation>
    <scope>NUCLEOTIDE SEQUENCE [LARGE SCALE GENOMIC DNA]</scope>
</reference>
<comment type="similarity">
    <text evidence="1 5">Belongs to the universal ribosomal protein uS8 family.</text>
</comment>
<dbReference type="HAMAP" id="MF_01302_B">
    <property type="entry name" value="Ribosomal_uS8_B"/>
    <property type="match status" value="1"/>
</dbReference>
<dbReference type="GO" id="GO:0005840">
    <property type="term" value="C:ribosome"/>
    <property type="evidence" value="ECO:0007669"/>
    <property type="project" value="UniProtKB-KW"/>
</dbReference>
<dbReference type="GO" id="GO:1990904">
    <property type="term" value="C:ribonucleoprotein complex"/>
    <property type="evidence" value="ECO:0007669"/>
    <property type="project" value="UniProtKB-KW"/>
</dbReference>
<name>A0A1G2V494_9BACT</name>
<dbReference type="Proteomes" id="UP000177697">
    <property type="component" value="Unassembled WGS sequence"/>
</dbReference>
<dbReference type="FunFam" id="3.30.1490.10:FF:000001">
    <property type="entry name" value="30S ribosomal protein S8"/>
    <property type="match status" value="1"/>
</dbReference>
<dbReference type="PANTHER" id="PTHR11758">
    <property type="entry name" value="40S RIBOSOMAL PROTEIN S15A"/>
    <property type="match status" value="1"/>
</dbReference>
<keyword evidence="3 5" id="KW-0687">Ribonucleoprotein</keyword>
<accession>A0A1G2V494</accession>
<dbReference type="Gene3D" id="3.30.1370.30">
    <property type="match status" value="1"/>
</dbReference>
<gene>
    <name evidence="5" type="primary">rpsH</name>
    <name evidence="6" type="ORF">A2431_02020</name>
</gene>
<evidence type="ECO:0000256" key="3">
    <source>
        <dbReference type="ARBA" id="ARBA00023274"/>
    </source>
</evidence>
<keyword evidence="5" id="KW-0699">rRNA-binding</keyword>
<dbReference type="GO" id="GO:0019843">
    <property type="term" value="F:rRNA binding"/>
    <property type="evidence" value="ECO:0007669"/>
    <property type="project" value="UniProtKB-UniRule"/>
</dbReference>
<comment type="caution">
    <text evidence="6">The sequence shown here is derived from an EMBL/GenBank/DDBJ whole genome shotgun (WGS) entry which is preliminary data.</text>
</comment>
<dbReference type="SUPFAM" id="SSF56047">
    <property type="entry name" value="Ribosomal protein S8"/>
    <property type="match status" value="1"/>
</dbReference>
<proteinExistence type="inferred from homology"/>
<keyword evidence="2 5" id="KW-0689">Ribosomal protein</keyword>
<dbReference type="Pfam" id="PF00410">
    <property type="entry name" value="Ribosomal_S8"/>
    <property type="match status" value="1"/>
</dbReference>
<dbReference type="EMBL" id="MHWW01000002">
    <property type="protein sequence ID" value="OHB16451.1"/>
    <property type="molecule type" value="Genomic_DNA"/>
</dbReference>
<dbReference type="GO" id="GO:0005737">
    <property type="term" value="C:cytoplasm"/>
    <property type="evidence" value="ECO:0007669"/>
    <property type="project" value="UniProtKB-ARBA"/>
</dbReference>
<evidence type="ECO:0000256" key="5">
    <source>
        <dbReference type="HAMAP-Rule" id="MF_01302"/>
    </source>
</evidence>
<keyword evidence="5" id="KW-0694">RNA-binding</keyword>
<dbReference type="GO" id="GO:0003735">
    <property type="term" value="F:structural constituent of ribosome"/>
    <property type="evidence" value="ECO:0007669"/>
    <property type="project" value="InterPro"/>
</dbReference>
<dbReference type="Gene3D" id="3.30.1490.10">
    <property type="match status" value="1"/>
</dbReference>
<dbReference type="NCBIfam" id="NF001109">
    <property type="entry name" value="PRK00136.1"/>
    <property type="match status" value="1"/>
</dbReference>
<sequence length="130" mass="14379">MNDPIGDFIIRIKNAGNVGKESISVPFSKMKFAIATLLSEKGYVGAVSQKSKGSAKFLNVDLLYTENGSPVVSGVQRISKPSRRLYEKSKDIKRFRRGFGLSIFSTPKGIMADVDARKENLGGEFLFNIW</sequence>
<protein>
    <recommendedName>
        <fullName evidence="4 5">Small ribosomal subunit protein uS8</fullName>
    </recommendedName>
</protein>
<evidence type="ECO:0000256" key="4">
    <source>
        <dbReference type="ARBA" id="ARBA00035258"/>
    </source>
</evidence>
<dbReference type="AlphaFoldDB" id="A0A1G2V494"/>
<evidence type="ECO:0000313" key="6">
    <source>
        <dbReference type="EMBL" id="OHB16451.1"/>
    </source>
</evidence>
<dbReference type="GO" id="GO:0006412">
    <property type="term" value="P:translation"/>
    <property type="evidence" value="ECO:0007669"/>
    <property type="project" value="UniProtKB-UniRule"/>
</dbReference>
<dbReference type="InterPro" id="IPR000630">
    <property type="entry name" value="Ribosomal_uS8"/>
</dbReference>
<comment type="subunit">
    <text evidence="5">Part of the 30S ribosomal subunit. Contacts proteins S5 and S12.</text>
</comment>
<comment type="function">
    <text evidence="5">One of the primary rRNA binding proteins, it binds directly to 16S rRNA central domain where it helps coordinate assembly of the platform of the 30S subunit.</text>
</comment>
<evidence type="ECO:0000256" key="1">
    <source>
        <dbReference type="ARBA" id="ARBA00006471"/>
    </source>
</evidence>
<dbReference type="InterPro" id="IPR035987">
    <property type="entry name" value="Ribosomal_uS8_sf"/>
</dbReference>
<evidence type="ECO:0000313" key="7">
    <source>
        <dbReference type="Proteomes" id="UP000177697"/>
    </source>
</evidence>
<organism evidence="6 7">
    <name type="scientific">Candidatus Zambryskibacteria bacterium RIFOXYC1_FULL_39_10</name>
    <dbReference type="NCBI Taxonomy" id="1802779"/>
    <lineage>
        <taxon>Bacteria</taxon>
        <taxon>Candidatus Zambryskiibacteriota</taxon>
    </lineage>
</organism>